<keyword evidence="2" id="KW-1133">Transmembrane helix</keyword>
<dbReference type="RefSeq" id="WP_396640413.1">
    <property type="nucleotide sequence ID" value="NZ_JBIQWL010000002.1"/>
</dbReference>
<keyword evidence="2" id="KW-0472">Membrane</keyword>
<comment type="caution">
    <text evidence="3">The sequence shown here is derived from an EMBL/GenBank/DDBJ whole genome shotgun (WGS) entry which is preliminary data.</text>
</comment>
<feature type="transmembrane region" description="Helical" evidence="2">
    <location>
        <begin position="147"/>
        <end position="172"/>
    </location>
</feature>
<proteinExistence type="predicted"/>
<keyword evidence="2" id="KW-0812">Transmembrane</keyword>
<protein>
    <submittedName>
        <fullName evidence="3">DUF6264 family protein</fullName>
    </submittedName>
</protein>
<dbReference type="EMBL" id="JBIQWL010000002">
    <property type="protein sequence ID" value="MFH8250477.1"/>
    <property type="molecule type" value="Genomic_DNA"/>
</dbReference>
<name>A0ABW7Q8A1_9MICO</name>
<evidence type="ECO:0000313" key="3">
    <source>
        <dbReference type="EMBL" id="MFH8250477.1"/>
    </source>
</evidence>
<dbReference type="Proteomes" id="UP001610861">
    <property type="component" value="Unassembled WGS sequence"/>
</dbReference>
<evidence type="ECO:0000256" key="1">
    <source>
        <dbReference type="SAM" id="MobiDB-lite"/>
    </source>
</evidence>
<feature type="compositionally biased region" description="Pro residues" evidence="1">
    <location>
        <begin position="45"/>
        <end position="61"/>
    </location>
</feature>
<feature type="transmembrane region" description="Helical" evidence="2">
    <location>
        <begin position="118"/>
        <end position="140"/>
    </location>
</feature>
<accession>A0ABW7Q8A1</accession>
<evidence type="ECO:0000313" key="4">
    <source>
        <dbReference type="Proteomes" id="UP001610861"/>
    </source>
</evidence>
<sequence length="185" mass="19754">MSDDERPRPQFGEYATPEEQRARIQQPDASWAIETGQAPGETTPPALPAPAPAWGPPPPSPRAMRNADRTATLILLIIGAFNVAVTAYSYFDLASLADQAMKILGIEGEFTNTASAQLWGPIAAGVLIVGYLLTAVLSWLNLRAGRVTWWIPLVGALVTYLGVYVCLAVPLMGDPAFTQFVTTGG</sequence>
<feature type="transmembrane region" description="Helical" evidence="2">
    <location>
        <begin position="71"/>
        <end position="91"/>
    </location>
</feature>
<organism evidence="3 4">
    <name type="scientific">Microbacterium alkaliflavum</name>
    <dbReference type="NCBI Taxonomy" id="3248839"/>
    <lineage>
        <taxon>Bacteria</taxon>
        <taxon>Bacillati</taxon>
        <taxon>Actinomycetota</taxon>
        <taxon>Actinomycetes</taxon>
        <taxon>Micrococcales</taxon>
        <taxon>Microbacteriaceae</taxon>
        <taxon>Microbacterium</taxon>
    </lineage>
</organism>
<feature type="region of interest" description="Disordered" evidence="1">
    <location>
        <begin position="1"/>
        <end position="62"/>
    </location>
</feature>
<keyword evidence="4" id="KW-1185">Reference proteome</keyword>
<reference evidence="3 4" key="1">
    <citation type="submission" date="2024-09" db="EMBL/GenBank/DDBJ databases">
        <authorList>
            <person name="Pan X."/>
        </authorList>
    </citation>
    <scope>NUCLEOTIDE SEQUENCE [LARGE SCALE GENOMIC DNA]</scope>
    <source>
        <strain evidence="3 4">B2969</strain>
    </source>
</reference>
<dbReference type="InterPro" id="IPR046231">
    <property type="entry name" value="DUF6264"/>
</dbReference>
<dbReference type="Pfam" id="PF19779">
    <property type="entry name" value="DUF6264"/>
    <property type="match status" value="1"/>
</dbReference>
<gene>
    <name evidence="3" type="ORF">ACH3VR_08955</name>
</gene>
<evidence type="ECO:0000256" key="2">
    <source>
        <dbReference type="SAM" id="Phobius"/>
    </source>
</evidence>